<name>A0A4V5NP49_9RHOB</name>
<evidence type="ECO:0000313" key="8">
    <source>
        <dbReference type="Proteomes" id="UP000306340"/>
    </source>
</evidence>
<evidence type="ECO:0000256" key="1">
    <source>
        <dbReference type="ARBA" id="ARBA00004141"/>
    </source>
</evidence>
<evidence type="ECO:0000256" key="3">
    <source>
        <dbReference type="ARBA" id="ARBA00022989"/>
    </source>
</evidence>
<evidence type="ECO:0000256" key="2">
    <source>
        <dbReference type="ARBA" id="ARBA00022692"/>
    </source>
</evidence>
<evidence type="ECO:0000256" key="4">
    <source>
        <dbReference type="ARBA" id="ARBA00023136"/>
    </source>
</evidence>
<evidence type="ECO:0000259" key="6">
    <source>
        <dbReference type="Pfam" id="PF07298"/>
    </source>
</evidence>
<feature type="transmembrane region" description="Helical" evidence="5">
    <location>
        <begin position="141"/>
        <end position="160"/>
    </location>
</feature>
<evidence type="ECO:0000256" key="5">
    <source>
        <dbReference type="SAM" id="Phobius"/>
    </source>
</evidence>
<protein>
    <submittedName>
        <fullName evidence="7">NnrU family protein</fullName>
    </submittedName>
</protein>
<sequence length="230" mass="24809">MTAWAEVAAALAAFVGSHFLPSRPAVRVRLIAWLGKSGYGIAYSLVSLAILAWMIEAAGRAPFLELWPQHGLARWAPNLAMPLSLVLICTGIGLRWRWTLGAGRRAFDPLDPGIAAVTRHPLLLALILWSGSHLIANGDLAHVVLFGTFLGLSLAAIPLFDARARATIPIEIQTRVFAATALFSPRPFLNGMWLRQNAGLLPRFILALLLAAALKALHEPVIGVSPELLQ</sequence>
<organism evidence="7 8">
    <name type="scientific">Cereibacter changlensis</name>
    <dbReference type="NCBI Taxonomy" id="402884"/>
    <lineage>
        <taxon>Bacteria</taxon>
        <taxon>Pseudomonadati</taxon>
        <taxon>Pseudomonadota</taxon>
        <taxon>Alphaproteobacteria</taxon>
        <taxon>Rhodobacterales</taxon>
        <taxon>Paracoccaceae</taxon>
        <taxon>Cereibacter</taxon>
    </lineage>
</organism>
<keyword evidence="4 5" id="KW-0472">Membrane</keyword>
<feature type="transmembrane region" description="Helical" evidence="5">
    <location>
        <begin position="117"/>
        <end position="135"/>
    </location>
</feature>
<dbReference type="GO" id="GO:0016020">
    <property type="term" value="C:membrane"/>
    <property type="evidence" value="ECO:0007669"/>
    <property type="project" value="UniProtKB-SubCell"/>
</dbReference>
<reference evidence="7 8" key="1">
    <citation type="submission" date="2019-04" db="EMBL/GenBank/DDBJ databases">
        <title>Crypto-aerobic microbial life in anoxic (sulfidic) marine sediments.</title>
        <authorList>
            <person name="Bhattacharya S."/>
            <person name="Roy C."/>
            <person name="Mondal N."/>
            <person name="Sarkar J."/>
            <person name="Mandal S."/>
            <person name="Rameez M.J."/>
            <person name="Ghosh W."/>
        </authorList>
    </citation>
    <scope>NUCLEOTIDE SEQUENCE [LARGE SCALE GENOMIC DNA]</scope>
    <source>
        <strain evidence="7 8">SBBC</strain>
    </source>
</reference>
<accession>A0A4V5NP49</accession>
<gene>
    <name evidence="7" type="ORF">FAZ78_04385</name>
</gene>
<evidence type="ECO:0000313" key="7">
    <source>
        <dbReference type="EMBL" id="TKA97737.1"/>
    </source>
</evidence>
<feature type="transmembrane region" description="Helical" evidence="5">
    <location>
        <begin position="75"/>
        <end position="96"/>
    </location>
</feature>
<dbReference type="EMBL" id="SWAU01000024">
    <property type="protein sequence ID" value="TKA97737.1"/>
    <property type="molecule type" value="Genomic_DNA"/>
</dbReference>
<dbReference type="Pfam" id="PF07298">
    <property type="entry name" value="NnrU"/>
    <property type="match status" value="1"/>
</dbReference>
<feature type="domain" description="NnrU" evidence="6">
    <location>
        <begin position="8"/>
        <end position="226"/>
    </location>
</feature>
<comment type="caution">
    <text evidence="7">The sequence shown here is derived from an EMBL/GenBank/DDBJ whole genome shotgun (WGS) entry which is preliminary data.</text>
</comment>
<dbReference type="AlphaFoldDB" id="A0A4V5NP49"/>
<keyword evidence="3 5" id="KW-1133">Transmembrane helix</keyword>
<proteinExistence type="predicted"/>
<feature type="transmembrane region" description="Helical" evidence="5">
    <location>
        <begin position="37"/>
        <end position="55"/>
    </location>
</feature>
<comment type="subcellular location">
    <subcellularLocation>
        <location evidence="1">Membrane</location>
        <topology evidence="1">Multi-pass membrane protein</topology>
    </subcellularLocation>
</comment>
<dbReference type="InterPro" id="IPR009915">
    <property type="entry name" value="NnrU_dom"/>
</dbReference>
<dbReference type="Proteomes" id="UP000306340">
    <property type="component" value="Unassembled WGS sequence"/>
</dbReference>
<dbReference type="RefSeq" id="WP_136791472.1">
    <property type="nucleotide sequence ID" value="NZ_SWAU01000024.1"/>
</dbReference>
<keyword evidence="2 5" id="KW-0812">Transmembrane</keyword>